<dbReference type="Pfam" id="PF06902">
    <property type="entry name" value="Fer4_19"/>
    <property type="match status" value="1"/>
</dbReference>
<gene>
    <name evidence="7" type="ORF">RM574_08710</name>
</gene>
<dbReference type="Proteomes" id="UP001183607">
    <property type="component" value="Unassembled WGS sequence"/>
</dbReference>
<dbReference type="GO" id="GO:0046872">
    <property type="term" value="F:metal ion binding"/>
    <property type="evidence" value="ECO:0007669"/>
    <property type="project" value="UniProtKB-KW"/>
</dbReference>
<feature type="domain" description="Iron-binding zinc finger CDGSH type" evidence="6">
    <location>
        <begin position="103"/>
        <end position="140"/>
    </location>
</feature>
<comment type="caution">
    <text evidence="7">The sequence shown here is derived from an EMBL/GenBank/DDBJ whole genome shotgun (WGS) entry which is preliminary data.</text>
</comment>
<sequence>MPDAGGTADDPTRREGAKRYEGAELAVSYEVGLCLHAAECVRGLPAVFDVERRPWITPDGAPAAEVAEVIERCPSGALQYHGPGHAERARRPTRLALHEDGVLHARGDLVLGTPEGTRRETRVMLCACGHTAHSPFCDHSGSRCKAHD</sequence>
<dbReference type="AlphaFoldDB" id="A0ABD5E2S0"/>
<dbReference type="InterPro" id="IPR042216">
    <property type="entry name" value="MitoNEET_CISD"/>
</dbReference>
<keyword evidence="1" id="KW-0001">2Fe-2S</keyword>
<dbReference type="InterPro" id="IPR010693">
    <property type="entry name" value="Divergent_4Fe-4S_mono-cluster"/>
</dbReference>
<accession>A0ABD5E2S0</accession>
<evidence type="ECO:0000256" key="2">
    <source>
        <dbReference type="ARBA" id="ARBA00022723"/>
    </source>
</evidence>
<dbReference type="RefSeq" id="WP_007830147.1">
    <property type="nucleotide sequence ID" value="NZ_JAVRER010000009.1"/>
</dbReference>
<dbReference type="EMBL" id="JAVRER010000009">
    <property type="protein sequence ID" value="MDT0415572.1"/>
    <property type="molecule type" value="Genomic_DNA"/>
</dbReference>
<reference evidence="8" key="1">
    <citation type="submission" date="2023-07" db="EMBL/GenBank/DDBJ databases">
        <title>30 novel species of actinomycetes from the DSMZ collection.</title>
        <authorList>
            <person name="Nouioui I."/>
        </authorList>
    </citation>
    <scope>NUCLEOTIDE SEQUENCE [LARGE SCALE GENOMIC DNA]</scope>
    <source>
        <strain evidence="8">DSM 41982</strain>
    </source>
</reference>
<dbReference type="InterPro" id="IPR018967">
    <property type="entry name" value="FeS-contain_CDGSH-typ"/>
</dbReference>
<dbReference type="Pfam" id="PF09360">
    <property type="entry name" value="zf-CDGSH"/>
    <property type="match status" value="1"/>
</dbReference>
<name>A0ABD5E2S0_9ACTN</name>
<evidence type="ECO:0000256" key="3">
    <source>
        <dbReference type="ARBA" id="ARBA00023004"/>
    </source>
</evidence>
<dbReference type="GO" id="GO:0051537">
    <property type="term" value="F:2 iron, 2 sulfur cluster binding"/>
    <property type="evidence" value="ECO:0007669"/>
    <property type="project" value="UniProtKB-KW"/>
</dbReference>
<evidence type="ECO:0000256" key="1">
    <source>
        <dbReference type="ARBA" id="ARBA00022714"/>
    </source>
</evidence>
<protein>
    <submittedName>
        <fullName evidence="7">(4Fe-4S)-binding protein</fullName>
    </submittedName>
</protein>
<evidence type="ECO:0000313" key="7">
    <source>
        <dbReference type="EMBL" id="MDT0415572.1"/>
    </source>
</evidence>
<dbReference type="Gene3D" id="3.40.5.90">
    <property type="entry name" value="CDGSH iron-sulfur domain, mitoNEET-type"/>
    <property type="match status" value="1"/>
</dbReference>
<proteinExistence type="predicted"/>
<feature type="domain" description="Divergent 4Fe-4S mono-cluster" evidence="5">
    <location>
        <begin position="20"/>
        <end position="81"/>
    </location>
</feature>
<keyword evidence="2" id="KW-0479">Metal-binding</keyword>
<evidence type="ECO:0000256" key="4">
    <source>
        <dbReference type="ARBA" id="ARBA00023014"/>
    </source>
</evidence>
<evidence type="ECO:0000259" key="6">
    <source>
        <dbReference type="Pfam" id="PF09360"/>
    </source>
</evidence>
<evidence type="ECO:0000259" key="5">
    <source>
        <dbReference type="Pfam" id="PF06902"/>
    </source>
</evidence>
<keyword evidence="4" id="KW-0411">Iron-sulfur</keyword>
<organism evidence="7 8">
    <name type="scientific">Streptomyces evansiae</name>
    <dbReference type="NCBI Taxonomy" id="3075535"/>
    <lineage>
        <taxon>Bacteria</taxon>
        <taxon>Bacillati</taxon>
        <taxon>Actinomycetota</taxon>
        <taxon>Actinomycetes</taxon>
        <taxon>Kitasatosporales</taxon>
        <taxon>Streptomycetaceae</taxon>
        <taxon>Streptomyces</taxon>
    </lineage>
</organism>
<dbReference type="GO" id="GO:0005737">
    <property type="term" value="C:cytoplasm"/>
    <property type="evidence" value="ECO:0007669"/>
    <property type="project" value="UniProtKB-ARBA"/>
</dbReference>
<keyword evidence="3" id="KW-0408">Iron</keyword>
<evidence type="ECO:0000313" key="8">
    <source>
        <dbReference type="Proteomes" id="UP001183607"/>
    </source>
</evidence>